<reference evidence="1" key="2">
    <citation type="submission" date="2018-04" db="EMBL/GenBank/DDBJ databases">
        <title>OnivRS2 (Oryza nivara Reference Sequence Version 2).</title>
        <authorList>
            <person name="Zhang J."/>
            <person name="Kudrna D."/>
            <person name="Lee S."/>
            <person name="Talag J."/>
            <person name="Rajasekar S."/>
            <person name="Welchert J."/>
            <person name="Hsing Y.-I."/>
            <person name="Wing R.A."/>
        </authorList>
    </citation>
    <scope>NUCLEOTIDE SEQUENCE [LARGE SCALE GENOMIC DNA]</scope>
    <source>
        <strain evidence="1">SL10</strain>
    </source>
</reference>
<sequence length="100" mass="11080">MLNDEEGRDAPMHWHEVAADVGRCQKDGIVLASYPMKNLQRSEQASPHLFIVSISSSPLVAGRFVAIHHPLSHRPPLDEVERALGVTDDQNLRPFAPSAF</sequence>
<dbReference type="Proteomes" id="UP000006591">
    <property type="component" value="Chromosome 3"/>
</dbReference>
<name>A0A0E0GIJ9_ORYNI</name>
<accession>A0A0E0GIJ9</accession>
<protein>
    <submittedName>
        <fullName evidence="1">Uncharacterized protein</fullName>
    </submittedName>
</protein>
<reference evidence="1" key="1">
    <citation type="submission" date="2015-04" db="UniProtKB">
        <authorList>
            <consortium name="EnsemblPlants"/>
        </authorList>
    </citation>
    <scope>IDENTIFICATION</scope>
    <source>
        <strain evidence="1">SL10</strain>
    </source>
</reference>
<dbReference type="AlphaFoldDB" id="A0A0E0GIJ9"/>
<evidence type="ECO:0000313" key="1">
    <source>
        <dbReference type="EnsemblPlants" id="ONIVA03G08120.1"/>
    </source>
</evidence>
<keyword evidence="2" id="KW-1185">Reference proteome</keyword>
<proteinExistence type="predicted"/>
<organism evidence="1">
    <name type="scientific">Oryza nivara</name>
    <name type="common">Indian wild rice</name>
    <name type="synonym">Oryza sativa f. spontanea</name>
    <dbReference type="NCBI Taxonomy" id="4536"/>
    <lineage>
        <taxon>Eukaryota</taxon>
        <taxon>Viridiplantae</taxon>
        <taxon>Streptophyta</taxon>
        <taxon>Embryophyta</taxon>
        <taxon>Tracheophyta</taxon>
        <taxon>Spermatophyta</taxon>
        <taxon>Magnoliopsida</taxon>
        <taxon>Liliopsida</taxon>
        <taxon>Poales</taxon>
        <taxon>Poaceae</taxon>
        <taxon>BOP clade</taxon>
        <taxon>Oryzoideae</taxon>
        <taxon>Oryzeae</taxon>
        <taxon>Oryzinae</taxon>
        <taxon>Oryza</taxon>
    </lineage>
</organism>
<dbReference type="Gramene" id="ONIVA03G08120.1">
    <property type="protein sequence ID" value="ONIVA03G08120.1"/>
    <property type="gene ID" value="ONIVA03G08120"/>
</dbReference>
<dbReference type="HOGENOM" id="CLU_2310642_0_0_1"/>
<evidence type="ECO:0000313" key="2">
    <source>
        <dbReference type="Proteomes" id="UP000006591"/>
    </source>
</evidence>
<dbReference type="EnsemblPlants" id="ONIVA03G08120.1">
    <property type="protein sequence ID" value="ONIVA03G08120.1"/>
    <property type="gene ID" value="ONIVA03G08120"/>
</dbReference>